<accession>A0ABV9LWY7</accession>
<dbReference type="SUPFAM" id="SSF53686">
    <property type="entry name" value="Tryptophan synthase beta subunit-like PLP-dependent enzymes"/>
    <property type="match status" value="1"/>
</dbReference>
<comment type="caution">
    <text evidence="5">The sequence shown here is derived from an EMBL/GenBank/DDBJ whole genome shotgun (WGS) entry which is preliminary data.</text>
</comment>
<dbReference type="Gene3D" id="3.40.50.1100">
    <property type="match status" value="2"/>
</dbReference>
<dbReference type="Pfam" id="PF00291">
    <property type="entry name" value="PALP"/>
    <property type="match status" value="1"/>
</dbReference>
<evidence type="ECO:0000256" key="3">
    <source>
        <dbReference type="ARBA" id="ARBA00022898"/>
    </source>
</evidence>
<evidence type="ECO:0000313" key="5">
    <source>
        <dbReference type="EMBL" id="MFC4700366.1"/>
    </source>
</evidence>
<organism evidence="5 6">
    <name type="scientific">Glaciecola siphonariae</name>
    <dbReference type="NCBI Taxonomy" id="521012"/>
    <lineage>
        <taxon>Bacteria</taxon>
        <taxon>Pseudomonadati</taxon>
        <taxon>Pseudomonadota</taxon>
        <taxon>Gammaproteobacteria</taxon>
        <taxon>Alteromonadales</taxon>
        <taxon>Alteromonadaceae</taxon>
        <taxon>Glaciecola</taxon>
    </lineage>
</organism>
<dbReference type="EMBL" id="JBHSGU010000002">
    <property type="protein sequence ID" value="MFC4700366.1"/>
    <property type="molecule type" value="Genomic_DNA"/>
</dbReference>
<protein>
    <submittedName>
        <fullName evidence="5">1-aminocyclopropane-1-carboxylate deaminase/D-cysteine desulfhydrase</fullName>
    </submittedName>
</protein>
<dbReference type="PIRSF" id="PIRSF006278">
    <property type="entry name" value="ACCD_DCysDesulf"/>
    <property type="match status" value="1"/>
</dbReference>
<comment type="cofactor">
    <cofactor evidence="1">
        <name>pyridoxal 5'-phosphate</name>
        <dbReference type="ChEBI" id="CHEBI:597326"/>
    </cofactor>
</comment>
<gene>
    <name evidence="5" type="ORF">ACFO4O_09375</name>
</gene>
<evidence type="ECO:0000256" key="2">
    <source>
        <dbReference type="ARBA" id="ARBA00008639"/>
    </source>
</evidence>
<dbReference type="InterPro" id="IPR001926">
    <property type="entry name" value="TrpB-like_PALP"/>
</dbReference>
<keyword evidence="3" id="KW-0663">Pyridoxal phosphate</keyword>
<feature type="domain" description="Tryptophan synthase beta chain-like PALP" evidence="4">
    <location>
        <begin position="20"/>
        <end position="301"/>
    </location>
</feature>
<dbReference type="Proteomes" id="UP001595897">
    <property type="component" value="Unassembled WGS sequence"/>
</dbReference>
<comment type="similarity">
    <text evidence="2">Belongs to the ACC deaminase/D-cysteine desulfhydrase family.</text>
</comment>
<dbReference type="InterPro" id="IPR027278">
    <property type="entry name" value="ACCD_DCysDesulf"/>
</dbReference>
<proteinExistence type="inferred from homology"/>
<dbReference type="PANTHER" id="PTHR43780">
    <property type="entry name" value="1-AMINOCYCLOPROPANE-1-CARBOXYLATE DEAMINASE-RELATED"/>
    <property type="match status" value="1"/>
</dbReference>
<name>A0ABV9LWY7_9ALTE</name>
<dbReference type="PANTHER" id="PTHR43780:SF2">
    <property type="entry name" value="1-AMINOCYCLOPROPANE-1-CARBOXYLATE DEAMINASE-RELATED"/>
    <property type="match status" value="1"/>
</dbReference>
<evidence type="ECO:0000313" key="6">
    <source>
        <dbReference type="Proteomes" id="UP001595897"/>
    </source>
</evidence>
<dbReference type="InterPro" id="IPR036052">
    <property type="entry name" value="TrpB-like_PALP_sf"/>
</dbReference>
<evidence type="ECO:0000259" key="4">
    <source>
        <dbReference type="Pfam" id="PF00291"/>
    </source>
</evidence>
<keyword evidence="6" id="KW-1185">Reference proteome</keyword>
<dbReference type="RefSeq" id="WP_382407721.1">
    <property type="nucleotide sequence ID" value="NZ_JBHSGU010000002.1"/>
</dbReference>
<reference evidence="6" key="1">
    <citation type="journal article" date="2019" name="Int. J. Syst. Evol. Microbiol.">
        <title>The Global Catalogue of Microorganisms (GCM) 10K type strain sequencing project: providing services to taxonomists for standard genome sequencing and annotation.</title>
        <authorList>
            <consortium name="The Broad Institute Genomics Platform"/>
            <consortium name="The Broad Institute Genome Sequencing Center for Infectious Disease"/>
            <person name="Wu L."/>
            <person name="Ma J."/>
        </authorList>
    </citation>
    <scope>NUCLEOTIDE SEQUENCE [LARGE SCALE GENOMIC DNA]</scope>
    <source>
        <strain evidence="6">KACC 12507</strain>
    </source>
</reference>
<sequence>MDIAKRLNIALPSELNQLKVDGTQIWCKRDDLLHPVISGNKWRKLEPTLQYALKHKVKHIGSFGGAYSNHLHALAYACYRLNIACTAFVRAHPNSPLSPTLQDIQSWGTALHFMSRVEYKNRDNTQTQQELIKAHSLDMLIPEGGSHQSSLDGVGGILQESTLQASLPFDNIVLPVASAGTMAGLVKYIHTHRLNTKVIGIAVLKGESYLEGSLQRLLGDSVYLGHQGNKTHWQIIHRADFHGAGYAKNTAEQLAFRASFLAEHGIALDKVYNTKSFFALTRLLAEGLISKHERTMILHTGGLQGDRE</sequence>
<evidence type="ECO:0000256" key="1">
    <source>
        <dbReference type="ARBA" id="ARBA00001933"/>
    </source>
</evidence>